<dbReference type="EMBL" id="CAJJDP010000005">
    <property type="protein sequence ID" value="CAD8135037.1"/>
    <property type="molecule type" value="Genomic_DNA"/>
</dbReference>
<dbReference type="Proteomes" id="UP000683925">
    <property type="component" value="Unassembled WGS sequence"/>
</dbReference>
<name>A0A8S1S6B4_PAROT</name>
<evidence type="ECO:0000256" key="1">
    <source>
        <dbReference type="SAM" id="Coils"/>
    </source>
</evidence>
<accession>A0A8S1S6B4</accession>
<dbReference type="OrthoDB" id="309665at2759"/>
<sequence>MSEEDSQELDSEQEEEEEEYEEQEQQEKQPPKDELNEFRKYNAFSSYAQLDRGQQKQYNDHNPLEYYYQNNIPIPYQPEVNYHDRLQRHEYQIYNANLELKMLQKPKMQMYNYYENYPPPAPSYPPPEQQHSPSIYPKPNAHHHQPNYYQQAPPPSLQYQRKRSHEEIIPNPYLEQYNDQRRRNSFKEQNFIQAPHQHMPHYPVQQQYYNPSPNQYAPQQKQGFQQPHQFLYQQPIQDEYDHYQQYNYAKQSQDNNFYQQQQRPSRPPLPQQNSQKEEMKLNLQKSDDQQIDQEFQEFIRFKEAAKKQHKIIGDNEYQDFLEFKKSKLQQRANNVGQQINNAEQQKNNVEQAAQQKQINDLYKRTKQIQIENDLRPKLAEKKFERKLGENYNQKQIAPRLDTNLEIQRAMEILMKR</sequence>
<protein>
    <submittedName>
        <fullName evidence="3">Uncharacterized protein</fullName>
    </submittedName>
</protein>
<feature type="compositionally biased region" description="Low complexity" evidence="2">
    <location>
        <begin position="255"/>
        <end position="264"/>
    </location>
</feature>
<dbReference type="OMA" id="DHNPLEY"/>
<keyword evidence="4" id="KW-1185">Reference proteome</keyword>
<dbReference type="AlphaFoldDB" id="A0A8S1S6B4"/>
<feature type="region of interest" description="Disordered" evidence="2">
    <location>
        <begin position="255"/>
        <end position="281"/>
    </location>
</feature>
<feature type="region of interest" description="Disordered" evidence="2">
    <location>
        <begin position="121"/>
        <end position="163"/>
    </location>
</feature>
<evidence type="ECO:0000313" key="4">
    <source>
        <dbReference type="Proteomes" id="UP000683925"/>
    </source>
</evidence>
<keyword evidence="1" id="KW-0175">Coiled coil</keyword>
<evidence type="ECO:0000313" key="3">
    <source>
        <dbReference type="EMBL" id="CAD8135037.1"/>
    </source>
</evidence>
<proteinExistence type="predicted"/>
<feature type="coiled-coil region" evidence="1">
    <location>
        <begin position="325"/>
        <end position="359"/>
    </location>
</feature>
<comment type="caution">
    <text evidence="3">The sequence shown here is derived from an EMBL/GenBank/DDBJ whole genome shotgun (WGS) entry which is preliminary data.</text>
</comment>
<organism evidence="3 4">
    <name type="scientific">Paramecium octaurelia</name>
    <dbReference type="NCBI Taxonomy" id="43137"/>
    <lineage>
        <taxon>Eukaryota</taxon>
        <taxon>Sar</taxon>
        <taxon>Alveolata</taxon>
        <taxon>Ciliophora</taxon>
        <taxon>Intramacronucleata</taxon>
        <taxon>Oligohymenophorea</taxon>
        <taxon>Peniculida</taxon>
        <taxon>Parameciidae</taxon>
        <taxon>Paramecium</taxon>
    </lineage>
</organism>
<evidence type="ECO:0000256" key="2">
    <source>
        <dbReference type="SAM" id="MobiDB-lite"/>
    </source>
</evidence>
<feature type="region of interest" description="Disordered" evidence="2">
    <location>
        <begin position="203"/>
        <end position="224"/>
    </location>
</feature>
<feature type="compositionally biased region" description="Acidic residues" evidence="2">
    <location>
        <begin position="1"/>
        <end position="24"/>
    </location>
</feature>
<reference evidence="3" key="1">
    <citation type="submission" date="2021-01" db="EMBL/GenBank/DDBJ databases">
        <authorList>
            <consortium name="Genoscope - CEA"/>
            <person name="William W."/>
        </authorList>
    </citation>
    <scope>NUCLEOTIDE SEQUENCE</scope>
</reference>
<gene>
    <name evidence="3" type="ORF">POCTA_138.1.T0060186</name>
</gene>
<feature type="compositionally biased region" description="Basic and acidic residues" evidence="2">
    <location>
        <begin position="25"/>
        <end position="36"/>
    </location>
</feature>
<feature type="region of interest" description="Disordered" evidence="2">
    <location>
        <begin position="1"/>
        <end position="36"/>
    </location>
</feature>